<dbReference type="InterPro" id="IPR006059">
    <property type="entry name" value="SBP"/>
</dbReference>
<dbReference type="CDD" id="cd14748">
    <property type="entry name" value="PBP2_UgpB"/>
    <property type="match status" value="1"/>
</dbReference>
<name>A0ABY4CNR6_9BACL</name>
<dbReference type="PANTHER" id="PTHR43649">
    <property type="entry name" value="ARABINOSE-BINDING PROTEIN-RELATED"/>
    <property type="match status" value="1"/>
</dbReference>
<dbReference type="Gene3D" id="3.40.190.10">
    <property type="entry name" value="Periplasmic binding protein-like II"/>
    <property type="match status" value="2"/>
</dbReference>
<dbReference type="Pfam" id="PF13416">
    <property type="entry name" value="SBP_bac_8"/>
    <property type="match status" value="1"/>
</dbReference>
<sequence>MKKHMKQVMIMGLAGALAVGLVGCGSASSSTTATADSTTNASSKTGKPIEVTFWHGMSGQLGDVLKNMVDEFNKTHPDIHVNAIYQGSYSGKGPLQQKLLAAIASGKVPDIVQLEIHSIPVFAASGALQSLDSYMAQSTDHKKSDFIQGLLKSTSYKGQTYGVPFNRSVPVFYYNDKMFKAAGITEAPKTWDDVAKDAKLLTKKENGKTTVYGFEPVNQWWFFESLVWSGGGQLMNQGLTQATFDTPAAEAGMKAWQQMKKDGVLTVQTGPKDWDQTIADFTHGRAAMYVGSAGDMGQIEQSGMDFKASYVPMVKQYAVPTGGANAAILAKAPEAEKQAAWKFIEWFTAKEQTIHWSQKTGYMPVMKSAVDSQQMKDYFKQKPNHQVPVEELQYAQEAPLSPAYLQVTQYIQDAMDKIMVENANVDATLKDAVKKSNAAISQN</sequence>
<keyword evidence="1" id="KW-0732">Signal</keyword>
<dbReference type="EMBL" id="CP089291">
    <property type="protein sequence ID" value="UOF91639.1"/>
    <property type="molecule type" value="Genomic_DNA"/>
</dbReference>
<accession>A0ABY4CNR6</accession>
<evidence type="ECO:0000313" key="2">
    <source>
        <dbReference type="EMBL" id="UOF91639.1"/>
    </source>
</evidence>
<dbReference type="SUPFAM" id="SSF53850">
    <property type="entry name" value="Periplasmic binding protein-like II"/>
    <property type="match status" value="1"/>
</dbReference>
<dbReference type="PANTHER" id="PTHR43649:SF30">
    <property type="entry name" value="ABC TRANSPORTER SUBSTRATE-BINDING PROTEIN"/>
    <property type="match status" value="1"/>
</dbReference>
<feature type="chain" id="PRO_5047350705" evidence="1">
    <location>
        <begin position="36"/>
        <end position="443"/>
    </location>
</feature>
<gene>
    <name evidence="2" type="ORF">LSG31_05160</name>
</gene>
<evidence type="ECO:0000256" key="1">
    <source>
        <dbReference type="SAM" id="SignalP"/>
    </source>
</evidence>
<proteinExistence type="predicted"/>
<dbReference type="Proteomes" id="UP000830167">
    <property type="component" value="Chromosome"/>
</dbReference>
<organism evidence="2 3">
    <name type="scientific">Fodinisporobacter ferrooxydans</name>
    <dbReference type="NCBI Taxonomy" id="2901836"/>
    <lineage>
        <taxon>Bacteria</taxon>
        <taxon>Bacillati</taxon>
        <taxon>Bacillota</taxon>
        <taxon>Bacilli</taxon>
        <taxon>Bacillales</taxon>
        <taxon>Alicyclobacillaceae</taxon>
        <taxon>Fodinisporobacter</taxon>
    </lineage>
</organism>
<feature type="signal peptide" evidence="1">
    <location>
        <begin position="1"/>
        <end position="35"/>
    </location>
</feature>
<evidence type="ECO:0000313" key="3">
    <source>
        <dbReference type="Proteomes" id="UP000830167"/>
    </source>
</evidence>
<protein>
    <submittedName>
        <fullName evidence="2">ABC transporter substrate-binding protein</fullName>
    </submittedName>
</protein>
<dbReference type="RefSeq" id="WP_347438334.1">
    <property type="nucleotide sequence ID" value="NZ_CP089291.1"/>
</dbReference>
<keyword evidence="3" id="KW-1185">Reference proteome</keyword>
<reference evidence="2" key="1">
    <citation type="submission" date="2021-12" db="EMBL/GenBank/DDBJ databases">
        <title>Alicyclobacillaceae gen. nov., sp. nov., isolated from chalcocite enrichment system.</title>
        <authorList>
            <person name="Jiang Z."/>
        </authorList>
    </citation>
    <scope>NUCLEOTIDE SEQUENCE</scope>
    <source>
        <strain evidence="2">MYW30-H2</strain>
    </source>
</reference>
<dbReference type="PROSITE" id="PS51257">
    <property type="entry name" value="PROKAR_LIPOPROTEIN"/>
    <property type="match status" value="1"/>
</dbReference>
<dbReference type="InterPro" id="IPR050490">
    <property type="entry name" value="Bact_solute-bd_prot1"/>
</dbReference>